<feature type="domain" description="Rubredoxin-like" evidence="8">
    <location>
        <begin position="14"/>
        <end position="65"/>
    </location>
</feature>
<comment type="caution">
    <text evidence="9">The sequence shown here is derived from an EMBL/GenBank/DDBJ whole genome shotgun (WGS) entry which is preliminary data.</text>
</comment>
<dbReference type="Gene3D" id="2.20.28.10">
    <property type="match status" value="1"/>
</dbReference>
<evidence type="ECO:0000256" key="6">
    <source>
        <dbReference type="ARBA" id="ARBA00023004"/>
    </source>
</evidence>
<dbReference type="PANTHER" id="PTHR47627">
    <property type="entry name" value="RUBREDOXIN"/>
    <property type="match status" value="1"/>
</dbReference>
<organism evidence="9 10">
    <name type="scientific">Solemya velesiana gill symbiont</name>
    <dbReference type="NCBI Taxonomy" id="1918948"/>
    <lineage>
        <taxon>Bacteria</taxon>
        <taxon>Pseudomonadati</taxon>
        <taxon>Pseudomonadota</taxon>
        <taxon>Gammaproteobacteria</taxon>
        <taxon>sulfur-oxidizing symbionts</taxon>
    </lineage>
</organism>
<dbReference type="GO" id="GO:0009055">
    <property type="term" value="F:electron transfer activity"/>
    <property type="evidence" value="ECO:0007669"/>
    <property type="project" value="TreeGrafter"/>
</dbReference>
<dbReference type="GO" id="GO:0043448">
    <property type="term" value="P:alkane catabolic process"/>
    <property type="evidence" value="ECO:0007669"/>
    <property type="project" value="TreeGrafter"/>
</dbReference>
<dbReference type="Proteomes" id="UP000190896">
    <property type="component" value="Unassembled WGS sequence"/>
</dbReference>
<evidence type="ECO:0000256" key="7">
    <source>
        <dbReference type="RuleBase" id="RU003820"/>
    </source>
</evidence>
<protein>
    <recommendedName>
        <fullName evidence="7">Rubredoxin</fullName>
    </recommendedName>
</protein>
<gene>
    <name evidence="9" type="ORF">BOW51_09350</name>
</gene>
<keyword evidence="5 7" id="KW-0249">Electron transport</keyword>
<dbReference type="Pfam" id="PF00301">
    <property type="entry name" value="Rubredoxin"/>
    <property type="match status" value="1"/>
</dbReference>
<keyword evidence="10" id="KW-1185">Reference proteome</keyword>
<keyword evidence="6 7" id="KW-0408">Iron</keyword>
<name>A0A1T2KT46_9GAMM</name>
<evidence type="ECO:0000256" key="2">
    <source>
        <dbReference type="ARBA" id="ARBA00005337"/>
    </source>
</evidence>
<keyword evidence="4 7" id="KW-0479">Metal-binding</keyword>
<keyword evidence="3" id="KW-0813">Transport</keyword>
<evidence type="ECO:0000313" key="9">
    <source>
        <dbReference type="EMBL" id="OOZ35992.1"/>
    </source>
</evidence>
<accession>A0A1T2KT46</accession>
<dbReference type="GO" id="GO:0005506">
    <property type="term" value="F:iron ion binding"/>
    <property type="evidence" value="ECO:0007669"/>
    <property type="project" value="UniProtKB-UniRule"/>
</dbReference>
<comment type="cofactor">
    <cofactor evidence="1 7">
        <name>Fe(3+)</name>
        <dbReference type="ChEBI" id="CHEBI:29034"/>
    </cofactor>
</comment>
<evidence type="ECO:0000259" key="8">
    <source>
        <dbReference type="PROSITE" id="PS50903"/>
    </source>
</evidence>
<proteinExistence type="inferred from homology"/>
<evidence type="ECO:0000313" key="10">
    <source>
        <dbReference type="Proteomes" id="UP000190896"/>
    </source>
</evidence>
<dbReference type="AlphaFoldDB" id="A0A1T2KT46"/>
<comment type="similarity">
    <text evidence="2 7">Belongs to the rubredoxin family.</text>
</comment>
<dbReference type="PROSITE" id="PS50903">
    <property type="entry name" value="RUBREDOXIN_LIKE"/>
    <property type="match status" value="1"/>
</dbReference>
<evidence type="ECO:0000256" key="4">
    <source>
        <dbReference type="ARBA" id="ARBA00022723"/>
    </source>
</evidence>
<dbReference type="InterPro" id="IPR024935">
    <property type="entry name" value="Rubredoxin_dom"/>
</dbReference>
<evidence type="ECO:0000256" key="5">
    <source>
        <dbReference type="ARBA" id="ARBA00022982"/>
    </source>
</evidence>
<dbReference type="InterPro" id="IPR018527">
    <property type="entry name" value="Rubredoxin_Fe_BS"/>
</dbReference>
<dbReference type="EMBL" id="MPRJ01000061">
    <property type="protein sequence ID" value="OOZ35992.1"/>
    <property type="molecule type" value="Genomic_DNA"/>
</dbReference>
<evidence type="ECO:0000256" key="3">
    <source>
        <dbReference type="ARBA" id="ARBA00022448"/>
    </source>
</evidence>
<dbReference type="InterPro" id="IPR050526">
    <property type="entry name" value="Rubredoxin_ET"/>
</dbReference>
<dbReference type="CDD" id="cd00730">
    <property type="entry name" value="rubredoxin"/>
    <property type="match status" value="1"/>
</dbReference>
<dbReference type="InterPro" id="IPR024934">
    <property type="entry name" value="Rubredoxin-like_dom"/>
</dbReference>
<dbReference type="PROSITE" id="PS00202">
    <property type="entry name" value="RUBREDOXIN"/>
    <property type="match status" value="1"/>
</dbReference>
<reference evidence="9 10" key="1">
    <citation type="submission" date="2016-11" db="EMBL/GenBank/DDBJ databases">
        <title>Mixed transmission modes and dynamic genome evolution in an obligate animal-bacterial symbiosis.</title>
        <authorList>
            <person name="Russell S.L."/>
            <person name="Corbett-Detig R.B."/>
            <person name="Cavanaugh C.M."/>
        </authorList>
    </citation>
    <scope>NUCLEOTIDE SEQUENCE [LARGE SCALE GENOMIC DNA]</scope>
    <source>
        <strain evidence="9">Se-Cadez</strain>
    </source>
</reference>
<dbReference type="SUPFAM" id="SSF57802">
    <property type="entry name" value="Rubredoxin-like"/>
    <property type="match status" value="1"/>
</dbReference>
<dbReference type="RefSeq" id="WP_078487750.1">
    <property type="nucleotide sequence ID" value="NZ_MPRJ01000061.1"/>
</dbReference>
<sequence length="69" mass="7905">MACPGGDNSKIDDSTRLECKICWHVYDPAEGDDYWQVPPGTPFSKLPDHWSCPNCDGRKDDFMVLEEER</sequence>
<dbReference type="PRINTS" id="PR00163">
    <property type="entry name" value="RUBREDOXIN"/>
</dbReference>
<evidence type="ECO:0000256" key="1">
    <source>
        <dbReference type="ARBA" id="ARBA00001965"/>
    </source>
</evidence>
<dbReference type="PANTHER" id="PTHR47627:SF1">
    <property type="entry name" value="RUBREDOXIN-1-RELATED"/>
    <property type="match status" value="1"/>
</dbReference>